<dbReference type="PANTHER" id="PTHR45947">
    <property type="entry name" value="SULFOQUINOVOSYL TRANSFERASE SQD2"/>
    <property type="match status" value="1"/>
</dbReference>
<comment type="caution">
    <text evidence="3">The sequence shown here is derived from an EMBL/GenBank/DDBJ whole genome shotgun (WGS) entry which is preliminary data.</text>
</comment>
<proteinExistence type="predicted"/>
<dbReference type="RefSeq" id="WP_184338658.1">
    <property type="nucleotide sequence ID" value="NZ_JACHIG010000002.1"/>
</dbReference>
<keyword evidence="4" id="KW-1185">Reference proteome</keyword>
<dbReference type="GO" id="GO:0016757">
    <property type="term" value="F:glycosyltransferase activity"/>
    <property type="evidence" value="ECO:0007669"/>
    <property type="project" value="InterPro"/>
</dbReference>
<dbReference type="AlphaFoldDB" id="A0A7W7Y8V5"/>
<dbReference type="InterPro" id="IPR001296">
    <property type="entry name" value="Glyco_trans_1"/>
</dbReference>
<dbReference type="Gene3D" id="3.40.50.2000">
    <property type="entry name" value="Glycogen Phosphorylase B"/>
    <property type="match status" value="2"/>
</dbReference>
<keyword evidence="3" id="KW-0808">Transferase</keyword>
<evidence type="ECO:0000313" key="3">
    <source>
        <dbReference type="EMBL" id="MBB5031724.1"/>
    </source>
</evidence>
<evidence type="ECO:0000256" key="1">
    <source>
        <dbReference type="SAM" id="MobiDB-lite"/>
    </source>
</evidence>
<name>A0A7W7Y8V5_9BACT</name>
<evidence type="ECO:0000313" key="4">
    <source>
        <dbReference type="Proteomes" id="UP000590740"/>
    </source>
</evidence>
<evidence type="ECO:0000259" key="2">
    <source>
        <dbReference type="Pfam" id="PF00534"/>
    </source>
</evidence>
<feature type="region of interest" description="Disordered" evidence="1">
    <location>
        <begin position="384"/>
        <end position="416"/>
    </location>
</feature>
<dbReference type="EMBL" id="JACHIG010000002">
    <property type="protein sequence ID" value="MBB5031724.1"/>
    <property type="molecule type" value="Genomic_DNA"/>
</dbReference>
<dbReference type="SUPFAM" id="SSF53756">
    <property type="entry name" value="UDP-Glycosyltransferase/glycogen phosphorylase"/>
    <property type="match status" value="1"/>
</dbReference>
<dbReference type="Proteomes" id="UP000590740">
    <property type="component" value="Unassembled WGS sequence"/>
</dbReference>
<dbReference type="Pfam" id="PF00534">
    <property type="entry name" value="Glycos_transf_1"/>
    <property type="match status" value="1"/>
</dbReference>
<accession>A0A7W7Y8V5</accession>
<gene>
    <name evidence="3" type="ORF">HNQ65_001292</name>
</gene>
<reference evidence="3 4" key="1">
    <citation type="submission" date="2020-08" db="EMBL/GenBank/DDBJ databases">
        <title>Genomic Encyclopedia of Type Strains, Phase IV (KMG-IV): sequencing the most valuable type-strain genomes for metagenomic binning, comparative biology and taxonomic classification.</title>
        <authorList>
            <person name="Goeker M."/>
        </authorList>
    </citation>
    <scope>NUCLEOTIDE SEQUENCE [LARGE SCALE GENOMIC DNA]</scope>
    <source>
        <strain evidence="3 4">DSM 12252</strain>
    </source>
</reference>
<organism evidence="3 4">
    <name type="scientific">Prosthecobacter vanneervenii</name>
    <dbReference type="NCBI Taxonomy" id="48466"/>
    <lineage>
        <taxon>Bacteria</taxon>
        <taxon>Pseudomonadati</taxon>
        <taxon>Verrucomicrobiota</taxon>
        <taxon>Verrucomicrobiia</taxon>
        <taxon>Verrucomicrobiales</taxon>
        <taxon>Verrucomicrobiaceae</taxon>
        <taxon>Prosthecobacter</taxon>
    </lineage>
</organism>
<feature type="domain" description="Glycosyl transferase family 1" evidence="2">
    <location>
        <begin position="199"/>
        <end position="352"/>
    </location>
</feature>
<dbReference type="PANTHER" id="PTHR45947:SF3">
    <property type="entry name" value="SULFOQUINOVOSYL TRANSFERASE SQD2"/>
    <property type="match status" value="1"/>
</dbReference>
<dbReference type="InterPro" id="IPR050194">
    <property type="entry name" value="Glycosyltransferase_grp1"/>
</dbReference>
<sequence>MCSIKSKRRVAIVHDWLPVYGGAERVLEQMLMVYPDADVFSLIDALDEENRKFLKGRPVKTSFVQKLPGGKKYYRHCFPIMPLAIEQFDFSPYDMVITSSYAFAKGIITGPRQLHLCYCHSPIRYAWDLQTQYLKESRLDRGPLTWLVRGMLHFIRMWDSRTSAGVDAFMANSRFISRRIEKVYRRDATVVYPPVNIDRFEVGTEKENFYVTASRLVPYKRIDLIIQAFNGMPDRQLVVIGDGPELPKLRRLAGPNVKVMGWQPQEVLKSHLKRARGFVFAGEEDFGIILLEAQASGTPVVAFGRGGALETVVENQTGLFFGEQTTESLQGAVAEFESRQWNADQCRQNAERFSAQVFREKFHQFVESEWERFAAMTAGVDTATASRHGHRLSTHEDESREQSAPLAMRMQPVLHS</sequence>
<protein>
    <submittedName>
        <fullName evidence="3">Glycosyltransferase involved in cell wall biosynthesis</fullName>
    </submittedName>
</protein>
<dbReference type="CDD" id="cd03804">
    <property type="entry name" value="GT4_WbaZ-like"/>
    <property type="match status" value="1"/>
</dbReference>